<evidence type="ECO:0000256" key="1">
    <source>
        <dbReference type="SAM" id="MobiDB-lite"/>
    </source>
</evidence>
<dbReference type="EMBL" id="PGCI01000202">
    <property type="protein sequence ID" value="PLW34230.1"/>
    <property type="molecule type" value="Genomic_DNA"/>
</dbReference>
<protein>
    <submittedName>
        <fullName evidence="2">Uncharacterized protein</fullName>
    </submittedName>
</protein>
<comment type="caution">
    <text evidence="2">The sequence shown here is derived from an EMBL/GenBank/DDBJ whole genome shotgun (WGS) entry which is preliminary data.</text>
</comment>
<dbReference type="Proteomes" id="UP000235392">
    <property type="component" value="Unassembled WGS sequence"/>
</dbReference>
<gene>
    <name evidence="2" type="ORF">PCASD_15021</name>
</gene>
<feature type="region of interest" description="Disordered" evidence="1">
    <location>
        <begin position="114"/>
        <end position="154"/>
    </location>
</feature>
<sequence length="249" mass="27725">MDTVSKCDLYQSAVNPIIHELGIMQGGWAPIKDLEQKQAMAVELYHDNEGMKLLDSTPLNNHTPMDIDALVTDLKFTYPIYRALCKKYHLCHCRGLEFEKDHNSRLLREAINEGNEESKQQAEELKQRAAVSSAAMTTPDDHTSKKQSCDDSTPEPLLFSSDAVNAAKMVNLAAPIVATPSIPASTFPENLNKIKFASVDPTTNFASMSAEPLSLAEQLLDEHLVDFEDSLLVVRYTPEHLLRLLTQSL</sequence>
<name>A0A2N5U912_9BASI</name>
<dbReference type="AlphaFoldDB" id="A0A2N5U912"/>
<organism evidence="2 3">
    <name type="scientific">Puccinia coronata f. sp. avenae</name>
    <dbReference type="NCBI Taxonomy" id="200324"/>
    <lineage>
        <taxon>Eukaryota</taxon>
        <taxon>Fungi</taxon>
        <taxon>Dikarya</taxon>
        <taxon>Basidiomycota</taxon>
        <taxon>Pucciniomycotina</taxon>
        <taxon>Pucciniomycetes</taxon>
        <taxon>Pucciniales</taxon>
        <taxon>Pucciniaceae</taxon>
        <taxon>Puccinia</taxon>
    </lineage>
</organism>
<feature type="compositionally biased region" description="Basic and acidic residues" evidence="1">
    <location>
        <begin position="114"/>
        <end position="127"/>
    </location>
</feature>
<reference evidence="2 3" key="1">
    <citation type="submission" date="2017-11" db="EMBL/GenBank/DDBJ databases">
        <title>De novo assembly and phasing of dikaryotic genomes from two isolates of Puccinia coronata f. sp. avenae, the causal agent of oat crown rust.</title>
        <authorList>
            <person name="Miller M.E."/>
            <person name="Zhang Y."/>
            <person name="Omidvar V."/>
            <person name="Sperschneider J."/>
            <person name="Schwessinger B."/>
            <person name="Raley C."/>
            <person name="Palmer J.M."/>
            <person name="Garnica D."/>
            <person name="Upadhyaya N."/>
            <person name="Rathjen J."/>
            <person name="Taylor J.M."/>
            <person name="Park R.F."/>
            <person name="Dodds P.N."/>
            <person name="Hirsch C.D."/>
            <person name="Kianian S.F."/>
            <person name="Figueroa M."/>
        </authorList>
    </citation>
    <scope>NUCLEOTIDE SEQUENCE [LARGE SCALE GENOMIC DNA]</scope>
    <source>
        <strain evidence="2">12SD80</strain>
    </source>
</reference>
<feature type="compositionally biased region" description="Basic and acidic residues" evidence="1">
    <location>
        <begin position="139"/>
        <end position="149"/>
    </location>
</feature>
<accession>A0A2N5U912</accession>
<proteinExistence type="predicted"/>
<evidence type="ECO:0000313" key="3">
    <source>
        <dbReference type="Proteomes" id="UP000235392"/>
    </source>
</evidence>
<evidence type="ECO:0000313" key="2">
    <source>
        <dbReference type="EMBL" id="PLW34230.1"/>
    </source>
</evidence>